<dbReference type="AlphaFoldDB" id="A0AAD6UTV5"/>
<accession>A0AAD6UTV5</accession>
<feature type="signal peptide" evidence="1">
    <location>
        <begin position="1"/>
        <end position="18"/>
    </location>
</feature>
<evidence type="ECO:0000256" key="1">
    <source>
        <dbReference type="SAM" id="SignalP"/>
    </source>
</evidence>
<name>A0AAD6UTV5_9AGAR</name>
<dbReference type="PROSITE" id="PS51257">
    <property type="entry name" value="PROKAR_LIPOPROTEIN"/>
    <property type="match status" value="1"/>
</dbReference>
<keyword evidence="3" id="KW-1185">Reference proteome</keyword>
<gene>
    <name evidence="2" type="ORF">GGX14DRAFT_528577</name>
</gene>
<dbReference type="Proteomes" id="UP001219525">
    <property type="component" value="Unassembled WGS sequence"/>
</dbReference>
<keyword evidence="1" id="KW-0732">Signal</keyword>
<organism evidence="2 3">
    <name type="scientific">Mycena pura</name>
    <dbReference type="NCBI Taxonomy" id="153505"/>
    <lineage>
        <taxon>Eukaryota</taxon>
        <taxon>Fungi</taxon>
        <taxon>Dikarya</taxon>
        <taxon>Basidiomycota</taxon>
        <taxon>Agaricomycotina</taxon>
        <taxon>Agaricomycetes</taxon>
        <taxon>Agaricomycetidae</taxon>
        <taxon>Agaricales</taxon>
        <taxon>Marasmiineae</taxon>
        <taxon>Mycenaceae</taxon>
        <taxon>Mycena</taxon>
    </lineage>
</organism>
<feature type="chain" id="PRO_5042160718" evidence="1">
    <location>
        <begin position="19"/>
        <end position="183"/>
    </location>
</feature>
<sequence>MLGLRRIISLAFVAVACASKLAARQATNTNARINPIIDSVDETLRHVGPAILTLQADHKLSTSTLATQMTALEMEFTNATKQLAAIPVSSGSTTVHPTNDDISITLADAIALVSTSLSGIIPSGAVPGFPTMVATFDPIMANMLSQFNTTLPGGITLVNTMMRDARQFLVEEGFTRTNTVLGF</sequence>
<comment type="caution">
    <text evidence="2">The sequence shown here is derived from an EMBL/GenBank/DDBJ whole genome shotgun (WGS) entry which is preliminary data.</text>
</comment>
<reference evidence="2" key="1">
    <citation type="submission" date="2023-03" db="EMBL/GenBank/DDBJ databases">
        <title>Massive genome expansion in bonnet fungi (Mycena s.s.) driven by repeated elements and novel gene families across ecological guilds.</title>
        <authorList>
            <consortium name="Lawrence Berkeley National Laboratory"/>
            <person name="Harder C.B."/>
            <person name="Miyauchi S."/>
            <person name="Viragh M."/>
            <person name="Kuo A."/>
            <person name="Thoen E."/>
            <person name="Andreopoulos B."/>
            <person name="Lu D."/>
            <person name="Skrede I."/>
            <person name="Drula E."/>
            <person name="Henrissat B."/>
            <person name="Morin E."/>
            <person name="Kohler A."/>
            <person name="Barry K."/>
            <person name="LaButti K."/>
            <person name="Morin E."/>
            <person name="Salamov A."/>
            <person name="Lipzen A."/>
            <person name="Mereny Z."/>
            <person name="Hegedus B."/>
            <person name="Baldrian P."/>
            <person name="Stursova M."/>
            <person name="Weitz H."/>
            <person name="Taylor A."/>
            <person name="Grigoriev I.V."/>
            <person name="Nagy L.G."/>
            <person name="Martin F."/>
            <person name="Kauserud H."/>
        </authorList>
    </citation>
    <scope>NUCLEOTIDE SEQUENCE</scope>
    <source>
        <strain evidence="2">9144</strain>
    </source>
</reference>
<evidence type="ECO:0000313" key="3">
    <source>
        <dbReference type="Proteomes" id="UP001219525"/>
    </source>
</evidence>
<evidence type="ECO:0000313" key="2">
    <source>
        <dbReference type="EMBL" id="KAJ7191937.1"/>
    </source>
</evidence>
<protein>
    <submittedName>
        <fullName evidence="2">Uncharacterized protein</fullName>
    </submittedName>
</protein>
<proteinExistence type="predicted"/>
<dbReference type="EMBL" id="JARJCW010000126">
    <property type="protein sequence ID" value="KAJ7191937.1"/>
    <property type="molecule type" value="Genomic_DNA"/>
</dbReference>